<dbReference type="InterPro" id="IPR036116">
    <property type="entry name" value="FN3_sf"/>
</dbReference>
<dbReference type="AlphaFoldDB" id="U2P6A2"/>
<dbReference type="Pfam" id="PF25275">
    <property type="entry name" value="Golvesin_C"/>
    <property type="match status" value="1"/>
</dbReference>
<reference evidence="2 3" key="1">
    <citation type="submission" date="2013-08" db="EMBL/GenBank/DDBJ databases">
        <authorList>
            <person name="Durkin A.S."/>
            <person name="Haft D.R."/>
            <person name="McCorrison J."/>
            <person name="Torralba M."/>
            <person name="Gillis M."/>
            <person name="Haft D.H."/>
            <person name="Methe B."/>
            <person name="Sutton G."/>
            <person name="Nelson K.E."/>
        </authorList>
    </citation>
    <scope>NUCLEOTIDE SEQUENCE [LARGE SCALE GENOMIC DNA]</scope>
    <source>
        <strain evidence="2 3">F0067</strain>
    </source>
</reference>
<dbReference type="Proteomes" id="UP000016648">
    <property type="component" value="Unassembled WGS sequence"/>
</dbReference>
<protein>
    <recommendedName>
        <fullName evidence="1">Fibronectin type-III domain-containing protein</fullName>
    </recommendedName>
</protein>
<gene>
    <name evidence="2" type="ORF">HMPREF9135_1971</name>
</gene>
<proteinExistence type="predicted"/>
<dbReference type="InterPro" id="IPR013783">
    <property type="entry name" value="Ig-like_fold"/>
</dbReference>
<name>U2P6A2_9BACT</name>
<comment type="caution">
    <text evidence="2">The sequence shown here is derived from an EMBL/GenBank/DDBJ whole genome shotgun (WGS) entry which is preliminary data.</text>
</comment>
<dbReference type="PATRIC" id="fig|1115809.3.peg.1463"/>
<dbReference type="CDD" id="cd00063">
    <property type="entry name" value="FN3"/>
    <property type="match status" value="1"/>
</dbReference>
<dbReference type="SUPFAM" id="SSF49265">
    <property type="entry name" value="Fibronectin type III"/>
    <property type="match status" value="1"/>
</dbReference>
<feature type="domain" description="Fibronectin type-III" evidence="1">
    <location>
        <begin position="560"/>
        <end position="651"/>
    </location>
</feature>
<evidence type="ECO:0000259" key="1">
    <source>
        <dbReference type="PROSITE" id="PS50853"/>
    </source>
</evidence>
<dbReference type="EMBL" id="AWEY01000026">
    <property type="protein sequence ID" value="ERK39249.1"/>
    <property type="molecule type" value="Genomic_DNA"/>
</dbReference>
<evidence type="ECO:0000313" key="2">
    <source>
        <dbReference type="EMBL" id="ERK39249.1"/>
    </source>
</evidence>
<dbReference type="PROSITE" id="PS50853">
    <property type="entry name" value="FN3"/>
    <property type="match status" value="1"/>
</dbReference>
<dbReference type="Gene3D" id="3.40.630.40">
    <property type="entry name" value="Zn-dependent exopeptidases"/>
    <property type="match status" value="1"/>
</dbReference>
<sequence>MLAAFTSFSALTAQVPKAKYSIHDKQKTINVDIEGRYANNDITYKDIRKLSKYWHKYFHSTHPKYQIRLSCAGVPIEYLVDGYVLPADSSTIFNEVEFDGTPWVQRPDRPFRITNGLQNRHVSLWASHGRYFDQTKGFWKFQRPLLFGTTEDLFTQTIVVPYLIPMLENSGCVVFSPRERDWQEDEYIVDNDNTPSMTSTLTRGVYMENASSGTWHTTDKKGFAFHPGVYIDGENPFTQGTARFLKTSRSKHPSTITYQPQFQTDGNYAVYVSYQSLPKGVSDTEYIVTHEGRKTTFKVNQKMGGGTWVYLGTFRFKAGCSPANSVMLTNSSRQKGFVTADAVRFGGGMGNIQRSGAISGLPRAIEGARYYAQWAGAPYKIYSSKNGLDDYGDDINARPLMTNWLTGGSCFNPTSEGLKVPIELALAIHSDAGIAKTPNGLIGSLAICTTEFNDGVLAPGTSRELSYHFAKRLLDGLDRDLPPICGKWNRRYLWDRNYAETRTPEVPSAILETMSHQNFADMLLGEDPHFRFAMARSIYKSILRFINDSHGRPSVVQPLAPKNFRVEIIGDKASLSWTPTIDKLEPTAIPTSYNVYTSTGALGFDNGRNVEEPSLTVKLEPGILYSFKITAANRGGESFATPVLSAIHHPGAKGKILIVDGFTRLSAPAVVRSNGDNRFDMDEDPGVSFGMTAQWNNSQFIMGNEFDNVATHAEAMSALTDYDIESTTLEAVENHLVAFNHYALLDLILGLQRDMPYALKRVKALPKFLQAALLSFAKSSKALLVSGAYIGTDMQGGDDTAFLKNFLKVRYEGRNKMTQAPIIHGLNMDFDIYRQLNKDHYAATSVDVLAPDTLQAADETRPQAIMMYNDSTSAAVGYRGSDYTAIVMGFPFETIASWHARKMVMQGLLNYALKPSRSDNQATQQ</sequence>
<dbReference type="InterPro" id="IPR033803">
    <property type="entry name" value="CBD-like_Golvesin-Xly"/>
</dbReference>
<dbReference type="InterPro" id="IPR003961">
    <property type="entry name" value="FN3_dom"/>
</dbReference>
<dbReference type="SUPFAM" id="SSF53187">
    <property type="entry name" value="Zn-dependent exopeptidases"/>
    <property type="match status" value="1"/>
</dbReference>
<organism evidence="2 3">
    <name type="scientific">Segatella baroniae F0067</name>
    <dbReference type="NCBI Taxonomy" id="1115809"/>
    <lineage>
        <taxon>Bacteria</taxon>
        <taxon>Pseudomonadati</taxon>
        <taxon>Bacteroidota</taxon>
        <taxon>Bacteroidia</taxon>
        <taxon>Bacteroidales</taxon>
        <taxon>Prevotellaceae</taxon>
        <taxon>Segatella</taxon>
    </lineage>
</organism>
<keyword evidence="3" id="KW-1185">Reference proteome</keyword>
<dbReference type="Gene3D" id="2.60.40.10">
    <property type="entry name" value="Immunoglobulins"/>
    <property type="match status" value="1"/>
</dbReference>
<accession>U2P6A2</accession>
<dbReference type="SMART" id="SM00060">
    <property type="entry name" value="FN3"/>
    <property type="match status" value="1"/>
</dbReference>
<evidence type="ECO:0000313" key="3">
    <source>
        <dbReference type="Proteomes" id="UP000016648"/>
    </source>
</evidence>